<dbReference type="Gene3D" id="1.20.1720.10">
    <property type="entry name" value="Multidrug resistance protein D"/>
    <property type="match status" value="1"/>
</dbReference>
<feature type="transmembrane region" description="Helical" evidence="7">
    <location>
        <begin position="119"/>
        <end position="139"/>
    </location>
</feature>
<dbReference type="EMBL" id="JACHIR010000001">
    <property type="protein sequence ID" value="MBB5890964.1"/>
    <property type="molecule type" value="Genomic_DNA"/>
</dbReference>
<protein>
    <submittedName>
        <fullName evidence="9">EmrB/QacA subfamily drug resistance transporter</fullName>
    </submittedName>
</protein>
<feature type="transmembrane region" description="Helical" evidence="7">
    <location>
        <begin position="89"/>
        <end position="107"/>
    </location>
</feature>
<dbReference type="RefSeq" id="WP_184860767.1">
    <property type="nucleotide sequence ID" value="NZ_JACHIR010000001.1"/>
</dbReference>
<feature type="transmembrane region" description="Helical" evidence="7">
    <location>
        <begin position="413"/>
        <end position="432"/>
    </location>
</feature>
<feature type="transmembrane region" description="Helical" evidence="7">
    <location>
        <begin position="341"/>
        <end position="360"/>
    </location>
</feature>
<dbReference type="CDD" id="cd17321">
    <property type="entry name" value="MFS_MMR_MDR_like"/>
    <property type="match status" value="1"/>
</dbReference>
<feature type="transmembrane region" description="Helical" evidence="7">
    <location>
        <begin position="151"/>
        <end position="173"/>
    </location>
</feature>
<dbReference type="GO" id="GO:0022857">
    <property type="term" value="F:transmembrane transporter activity"/>
    <property type="evidence" value="ECO:0007669"/>
    <property type="project" value="InterPro"/>
</dbReference>
<feature type="transmembrane region" description="Helical" evidence="7">
    <location>
        <begin position="278"/>
        <end position="300"/>
    </location>
</feature>
<dbReference type="PANTHER" id="PTHR42718">
    <property type="entry name" value="MAJOR FACILITATOR SUPERFAMILY MULTIDRUG TRANSPORTER MFSC"/>
    <property type="match status" value="1"/>
</dbReference>
<gene>
    <name evidence="9" type="ORF">BJ998_002160</name>
</gene>
<dbReference type="Proteomes" id="UP000585638">
    <property type="component" value="Unassembled WGS sequence"/>
</dbReference>
<keyword evidence="2" id="KW-0813">Transport</keyword>
<accession>A0A7W9NFX1</accession>
<dbReference type="Gene3D" id="1.20.1250.20">
    <property type="entry name" value="MFS general substrate transporter like domains"/>
    <property type="match status" value="1"/>
</dbReference>
<feature type="transmembrane region" description="Helical" evidence="7">
    <location>
        <begin position="21"/>
        <end position="47"/>
    </location>
</feature>
<dbReference type="GO" id="GO:0005886">
    <property type="term" value="C:plasma membrane"/>
    <property type="evidence" value="ECO:0007669"/>
    <property type="project" value="UniProtKB-SubCell"/>
</dbReference>
<name>A0A7W9NFX1_9PSEU</name>
<feature type="transmembrane region" description="Helical" evidence="7">
    <location>
        <begin position="210"/>
        <end position="228"/>
    </location>
</feature>
<evidence type="ECO:0000313" key="10">
    <source>
        <dbReference type="Proteomes" id="UP000585638"/>
    </source>
</evidence>
<evidence type="ECO:0000256" key="6">
    <source>
        <dbReference type="ARBA" id="ARBA00023136"/>
    </source>
</evidence>
<dbReference type="AlphaFoldDB" id="A0A7W9NFX1"/>
<evidence type="ECO:0000259" key="8">
    <source>
        <dbReference type="PROSITE" id="PS50850"/>
    </source>
</evidence>
<evidence type="ECO:0000313" key="9">
    <source>
        <dbReference type="EMBL" id="MBB5890964.1"/>
    </source>
</evidence>
<dbReference type="PROSITE" id="PS00216">
    <property type="entry name" value="SUGAR_TRANSPORT_1"/>
    <property type="match status" value="1"/>
</dbReference>
<dbReference type="InterPro" id="IPR005829">
    <property type="entry name" value="Sugar_transporter_CS"/>
</dbReference>
<dbReference type="Pfam" id="PF07690">
    <property type="entry name" value="MFS_1"/>
    <property type="match status" value="1"/>
</dbReference>
<keyword evidence="3" id="KW-1003">Cell membrane</keyword>
<feature type="transmembrane region" description="Helical" evidence="7">
    <location>
        <begin position="179"/>
        <end position="198"/>
    </location>
</feature>
<feature type="transmembrane region" description="Helical" evidence="7">
    <location>
        <begin position="59"/>
        <end position="77"/>
    </location>
</feature>
<sequence>MTTQSERSVDVSSSAPTRSQWLALLVIAGALILDVSSLAVINAALPAIGSDFRITGSTLQWTMTSYAVIFAGFLLFGGRAADVLGRRRIFCVGIALVTFAALAGALAPDVSLVIAARAVQGIGAALSGPAALALLTEVFPEGPARNKAMGIYGAVGAASFSGGMVVGGILTQWATWRSVFVFSFVCGIIVLVLGRISLPASRRSDRPLDVPGAILVTLGLGLVVFGLSSGGDAGWGQPTTIGSLVGAVILLTAFVVWESRVSEPLLPLGMFRSVPVRAGVLAAFLHYAAVIALLFFAPLYMQENLGYTPLESGLAIVPMGLAVIFVSSWTGRNLAKYGQRVFLVWGTPLIGLGILTWVLAGDTASYWALLPGILLMSVGEGTTFPALTAASLTDVPQHQHGVASAVNVTAQQVGSSIGVAGLVAVASAFAVSPQPAGQLPGYHAAYWAAFILTVVGAVALAVLMRRHGQRAAAAAPAEVVTDPVG</sequence>
<feature type="transmembrane region" description="Helical" evidence="7">
    <location>
        <begin position="312"/>
        <end position="329"/>
    </location>
</feature>
<dbReference type="PROSITE" id="PS50850">
    <property type="entry name" value="MFS"/>
    <property type="match status" value="1"/>
</dbReference>
<comment type="caution">
    <text evidence="9">The sequence shown here is derived from an EMBL/GenBank/DDBJ whole genome shotgun (WGS) entry which is preliminary data.</text>
</comment>
<dbReference type="InterPro" id="IPR011701">
    <property type="entry name" value="MFS"/>
</dbReference>
<evidence type="ECO:0000256" key="4">
    <source>
        <dbReference type="ARBA" id="ARBA00022692"/>
    </source>
</evidence>
<evidence type="ECO:0000256" key="2">
    <source>
        <dbReference type="ARBA" id="ARBA00022448"/>
    </source>
</evidence>
<keyword evidence="10" id="KW-1185">Reference proteome</keyword>
<dbReference type="InterPro" id="IPR020846">
    <property type="entry name" value="MFS_dom"/>
</dbReference>
<feature type="domain" description="Major facilitator superfamily (MFS) profile" evidence="8">
    <location>
        <begin position="23"/>
        <end position="468"/>
    </location>
</feature>
<evidence type="ECO:0000256" key="7">
    <source>
        <dbReference type="SAM" id="Phobius"/>
    </source>
</evidence>
<dbReference type="InterPro" id="IPR036259">
    <property type="entry name" value="MFS_trans_sf"/>
</dbReference>
<feature type="transmembrane region" description="Helical" evidence="7">
    <location>
        <begin position="366"/>
        <end position="392"/>
    </location>
</feature>
<evidence type="ECO:0000256" key="3">
    <source>
        <dbReference type="ARBA" id="ARBA00022475"/>
    </source>
</evidence>
<keyword evidence="4 7" id="KW-0812">Transmembrane</keyword>
<feature type="transmembrane region" description="Helical" evidence="7">
    <location>
        <begin position="240"/>
        <end position="257"/>
    </location>
</feature>
<dbReference type="SUPFAM" id="SSF103473">
    <property type="entry name" value="MFS general substrate transporter"/>
    <property type="match status" value="1"/>
</dbReference>
<organism evidence="9 10">
    <name type="scientific">Kutzneria kofuensis</name>
    <dbReference type="NCBI Taxonomy" id="103725"/>
    <lineage>
        <taxon>Bacteria</taxon>
        <taxon>Bacillati</taxon>
        <taxon>Actinomycetota</taxon>
        <taxon>Actinomycetes</taxon>
        <taxon>Pseudonocardiales</taxon>
        <taxon>Pseudonocardiaceae</taxon>
        <taxon>Kutzneria</taxon>
    </lineage>
</organism>
<evidence type="ECO:0000256" key="1">
    <source>
        <dbReference type="ARBA" id="ARBA00004651"/>
    </source>
</evidence>
<proteinExistence type="predicted"/>
<reference evidence="9 10" key="1">
    <citation type="submission" date="2020-08" db="EMBL/GenBank/DDBJ databases">
        <title>Sequencing the genomes of 1000 actinobacteria strains.</title>
        <authorList>
            <person name="Klenk H.-P."/>
        </authorList>
    </citation>
    <scope>NUCLEOTIDE SEQUENCE [LARGE SCALE GENOMIC DNA]</scope>
    <source>
        <strain evidence="9 10">DSM 43851</strain>
    </source>
</reference>
<keyword evidence="6 7" id="KW-0472">Membrane</keyword>
<dbReference type="PANTHER" id="PTHR42718:SF46">
    <property type="entry name" value="BLR6921 PROTEIN"/>
    <property type="match status" value="1"/>
</dbReference>
<feature type="transmembrane region" description="Helical" evidence="7">
    <location>
        <begin position="444"/>
        <end position="463"/>
    </location>
</feature>
<evidence type="ECO:0000256" key="5">
    <source>
        <dbReference type="ARBA" id="ARBA00022989"/>
    </source>
</evidence>
<dbReference type="PRINTS" id="PR00173">
    <property type="entry name" value="EDTRNSPORT"/>
</dbReference>
<comment type="subcellular location">
    <subcellularLocation>
        <location evidence="1">Cell membrane</location>
        <topology evidence="1">Multi-pass membrane protein</topology>
    </subcellularLocation>
</comment>
<keyword evidence="5 7" id="KW-1133">Transmembrane helix</keyword>